<dbReference type="EMBL" id="BMNT01000040">
    <property type="protein sequence ID" value="GGL10122.1"/>
    <property type="molecule type" value="Genomic_DNA"/>
</dbReference>
<comment type="similarity">
    <text evidence="9">Belongs to the ABC transporter superfamily. Lipid exporter (TC 3.A.1.106) family.</text>
</comment>
<accession>A0A917RIJ2</accession>
<gene>
    <name evidence="13" type="ORF">GCM10007964_60370</name>
</gene>
<dbReference type="InterPro" id="IPR011527">
    <property type="entry name" value="ABC1_TM_dom"/>
</dbReference>
<evidence type="ECO:0000256" key="9">
    <source>
        <dbReference type="ARBA" id="ARBA00061644"/>
    </source>
</evidence>
<dbReference type="InterPro" id="IPR017871">
    <property type="entry name" value="ABC_transporter-like_CS"/>
</dbReference>
<feature type="transmembrane region" description="Helical" evidence="10">
    <location>
        <begin position="271"/>
        <end position="293"/>
    </location>
</feature>
<reference evidence="13" key="1">
    <citation type="journal article" date="2014" name="Int. J. Syst. Evol. Microbiol.">
        <title>Complete genome sequence of Corynebacterium casei LMG S-19264T (=DSM 44701T), isolated from a smear-ripened cheese.</title>
        <authorList>
            <consortium name="US DOE Joint Genome Institute (JGI-PGF)"/>
            <person name="Walter F."/>
            <person name="Albersmeier A."/>
            <person name="Kalinowski J."/>
            <person name="Ruckert C."/>
        </authorList>
    </citation>
    <scope>NUCLEOTIDE SEQUENCE</scope>
    <source>
        <strain evidence="13">JCM 13064</strain>
    </source>
</reference>
<dbReference type="AlphaFoldDB" id="A0A917RIJ2"/>
<dbReference type="PROSITE" id="PS50929">
    <property type="entry name" value="ABC_TM1F"/>
    <property type="match status" value="1"/>
</dbReference>
<keyword evidence="3" id="KW-1003">Cell membrane</keyword>
<evidence type="ECO:0000259" key="12">
    <source>
        <dbReference type="PROSITE" id="PS50929"/>
    </source>
</evidence>
<organism evidence="13 14">
    <name type="scientific">Sphaerisporangium melleum</name>
    <dbReference type="NCBI Taxonomy" id="321316"/>
    <lineage>
        <taxon>Bacteria</taxon>
        <taxon>Bacillati</taxon>
        <taxon>Actinomycetota</taxon>
        <taxon>Actinomycetes</taxon>
        <taxon>Streptosporangiales</taxon>
        <taxon>Streptosporangiaceae</taxon>
        <taxon>Sphaerisporangium</taxon>
    </lineage>
</organism>
<evidence type="ECO:0000256" key="2">
    <source>
        <dbReference type="ARBA" id="ARBA00022448"/>
    </source>
</evidence>
<reference evidence="13" key="2">
    <citation type="submission" date="2020-09" db="EMBL/GenBank/DDBJ databases">
        <authorList>
            <person name="Sun Q."/>
            <person name="Ohkuma M."/>
        </authorList>
    </citation>
    <scope>NUCLEOTIDE SEQUENCE</scope>
    <source>
        <strain evidence="13">JCM 13064</strain>
    </source>
</reference>
<dbReference type="Pfam" id="PF00664">
    <property type="entry name" value="ABC_membrane"/>
    <property type="match status" value="1"/>
</dbReference>
<dbReference type="Pfam" id="PF00005">
    <property type="entry name" value="ABC_tran"/>
    <property type="match status" value="1"/>
</dbReference>
<evidence type="ECO:0000256" key="4">
    <source>
        <dbReference type="ARBA" id="ARBA00022692"/>
    </source>
</evidence>
<dbReference type="InterPro" id="IPR027417">
    <property type="entry name" value="P-loop_NTPase"/>
</dbReference>
<dbReference type="GO" id="GO:0005886">
    <property type="term" value="C:plasma membrane"/>
    <property type="evidence" value="ECO:0007669"/>
    <property type="project" value="UniProtKB-SubCell"/>
</dbReference>
<dbReference type="PANTHER" id="PTHR43394:SF1">
    <property type="entry name" value="ATP-BINDING CASSETTE SUB-FAMILY B MEMBER 10, MITOCHONDRIAL"/>
    <property type="match status" value="1"/>
</dbReference>
<evidence type="ECO:0000313" key="13">
    <source>
        <dbReference type="EMBL" id="GGL10122.1"/>
    </source>
</evidence>
<dbReference type="Gene3D" id="3.40.50.300">
    <property type="entry name" value="P-loop containing nucleotide triphosphate hydrolases"/>
    <property type="match status" value="1"/>
</dbReference>
<sequence>MTTRVDERGAAETAAGGKAGAGLRVEERSALATLRHGLALSPEFRIGLPVTLLLAVLATLGKVIVPIAVQQVIDQGLKDTTAPDMVFITRAVLLCAVAVLLTALCGYLMNVRLYRTTESGLASLRGKAFRHVHDLSVLTQNTERRGALVSRVTSDVDQISTFMQWGGLMVIISVGQLLIASVLMAVYSWQLTLVVWGCFLPLVIALPRFQRWVARAYTGVRERTGDMLAAVSESVVGSAVIRAYGSEERTARRIDEAVGAHQAAQTRAQKIIAFTFPSTELVGALAIAGVVVLGVELGVGGAISAGRLVAFLFLITLFISPLQTATEVLNDAQNAVAGWRRVLGVLDTPADVADPGEKGRVLPRGPITVSFQGVGFHYPGGPQVLHDVWADIAPRTRVAIVGETGSGKTTFAKLLTRLMDPTSGHILVDGVELRDVRFSSLRERIVMVPQDGFLFDGTLADNIRYGRPSATDEEIGLAMTELGLGDWLEGLPAGLATPVGQRGESLSAGERQLVALARAYLADPDLLLLDEATSAVDPATEVRLARALDGVTRGRTAVSIAHRLSTAEAADEVLVFEHGRIVQRGPHAELVRKDGVYADLYASWAAAARSS</sequence>
<dbReference type="Proteomes" id="UP000645217">
    <property type="component" value="Unassembled WGS sequence"/>
</dbReference>
<comment type="subcellular location">
    <subcellularLocation>
        <location evidence="1">Cell membrane</location>
        <topology evidence="1">Multi-pass membrane protein</topology>
    </subcellularLocation>
</comment>
<dbReference type="SMART" id="SM00382">
    <property type="entry name" value="AAA"/>
    <property type="match status" value="1"/>
</dbReference>
<dbReference type="InterPro" id="IPR003439">
    <property type="entry name" value="ABC_transporter-like_ATP-bd"/>
</dbReference>
<evidence type="ECO:0000256" key="5">
    <source>
        <dbReference type="ARBA" id="ARBA00022741"/>
    </source>
</evidence>
<dbReference type="PANTHER" id="PTHR43394">
    <property type="entry name" value="ATP-DEPENDENT PERMEASE MDL1, MITOCHONDRIAL"/>
    <property type="match status" value="1"/>
</dbReference>
<dbReference type="GO" id="GO:0016887">
    <property type="term" value="F:ATP hydrolysis activity"/>
    <property type="evidence" value="ECO:0007669"/>
    <property type="project" value="InterPro"/>
</dbReference>
<evidence type="ECO:0000256" key="10">
    <source>
        <dbReference type="SAM" id="Phobius"/>
    </source>
</evidence>
<dbReference type="InterPro" id="IPR003593">
    <property type="entry name" value="AAA+_ATPase"/>
</dbReference>
<keyword evidence="8 10" id="KW-0472">Membrane</keyword>
<keyword evidence="6 13" id="KW-0067">ATP-binding</keyword>
<dbReference type="Gene3D" id="1.20.1560.10">
    <property type="entry name" value="ABC transporter type 1, transmembrane domain"/>
    <property type="match status" value="1"/>
</dbReference>
<dbReference type="FunFam" id="3.40.50.300:FF:000299">
    <property type="entry name" value="ABC transporter ATP-binding protein/permease"/>
    <property type="match status" value="1"/>
</dbReference>
<feature type="domain" description="ABC transporter" evidence="11">
    <location>
        <begin position="369"/>
        <end position="603"/>
    </location>
</feature>
<protein>
    <submittedName>
        <fullName evidence="13">Multidrug ABC transporter ATP-binding protein</fullName>
    </submittedName>
</protein>
<dbReference type="InterPro" id="IPR039421">
    <property type="entry name" value="Type_1_exporter"/>
</dbReference>
<feature type="transmembrane region" description="Helical" evidence="10">
    <location>
        <begin position="46"/>
        <end position="67"/>
    </location>
</feature>
<dbReference type="PROSITE" id="PS50893">
    <property type="entry name" value="ABC_TRANSPORTER_2"/>
    <property type="match status" value="1"/>
</dbReference>
<feature type="transmembrane region" description="Helical" evidence="10">
    <location>
        <begin position="168"/>
        <end position="187"/>
    </location>
</feature>
<dbReference type="SUPFAM" id="SSF90123">
    <property type="entry name" value="ABC transporter transmembrane region"/>
    <property type="match status" value="1"/>
</dbReference>
<keyword evidence="4 10" id="KW-0812">Transmembrane</keyword>
<evidence type="ECO:0000313" key="14">
    <source>
        <dbReference type="Proteomes" id="UP000645217"/>
    </source>
</evidence>
<dbReference type="PROSITE" id="PS00211">
    <property type="entry name" value="ABC_TRANSPORTER_1"/>
    <property type="match status" value="1"/>
</dbReference>
<dbReference type="RefSeq" id="WP_189166457.1">
    <property type="nucleotide sequence ID" value="NZ_BMNT01000040.1"/>
</dbReference>
<keyword evidence="5" id="KW-0547">Nucleotide-binding</keyword>
<keyword evidence="7 10" id="KW-1133">Transmembrane helix</keyword>
<feature type="transmembrane region" description="Helical" evidence="10">
    <location>
        <begin position="87"/>
        <end position="109"/>
    </location>
</feature>
<keyword evidence="2" id="KW-0813">Transport</keyword>
<evidence type="ECO:0000259" key="11">
    <source>
        <dbReference type="PROSITE" id="PS50893"/>
    </source>
</evidence>
<feature type="transmembrane region" description="Helical" evidence="10">
    <location>
        <begin position="193"/>
        <end position="209"/>
    </location>
</feature>
<dbReference type="InterPro" id="IPR036640">
    <property type="entry name" value="ABC1_TM_sf"/>
</dbReference>
<comment type="caution">
    <text evidence="13">The sequence shown here is derived from an EMBL/GenBank/DDBJ whole genome shotgun (WGS) entry which is preliminary data.</text>
</comment>
<evidence type="ECO:0000256" key="1">
    <source>
        <dbReference type="ARBA" id="ARBA00004651"/>
    </source>
</evidence>
<name>A0A917RIJ2_9ACTN</name>
<evidence type="ECO:0000256" key="3">
    <source>
        <dbReference type="ARBA" id="ARBA00022475"/>
    </source>
</evidence>
<dbReference type="SUPFAM" id="SSF52540">
    <property type="entry name" value="P-loop containing nucleoside triphosphate hydrolases"/>
    <property type="match status" value="1"/>
</dbReference>
<feature type="transmembrane region" description="Helical" evidence="10">
    <location>
        <begin position="299"/>
        <end position="319"/>
    </location>
</feature>
<proteinExistence type="inferred from homology"/>
<evidence type="ECO:0000256" key="8">
    <source>
        <dbReference type="ARBA" id="ARBA00023136"/>
    </source>
</evidence>
<evidence type="ECO:0000256" key="7">
    <source>
        <dbReference type="ARBA" id="ARBA00022989"/>
    </source>
</evidence>
<dbReference type="GO" id="GO:0015421">
    <property type="term" value="F:ABC-type oligopeptide transporter activity"/>
    <property type="evidence" value="ECO:0007669"/>
    <property type="project" value="TreeGrafter"/>
</dbReference>
<keyword evidence="14" id="KW-1185">Reference proteome</keyword>
<feature type="domain" description="ABC transmembrane type-1" evidence="12">
    <location>
        <begin position="50"/>
        <end position="334"/>
    </location>
</feature>
<evidence type="ECO:0000256" key="6">
    <source>
        <dbReference type="ARBA" id="ARBA00022840"/>
    </source>
</evidence>
<dbReference type="GO" id="GO:0005524">
    <property type="term" value="F:ATP binding"/>
    <property type="evidence" value="ECO:0007669"/>
    <property type="project" value="UniProtKB-KW"/>
</dbReference>